<reference evidence="1" key="1">
    <citation type="journal article" date="2021" name="IMA Fungus">
        <title>Genomic characterization of three marine fungi, including Emericellopsis atlantica sp. nov. with signatures of a generalist lifestyle and marine biomass degradation.</title>
        <authorList>
            <person name="Hagestad O.C."/>
            <person name="Hou L."/>
            <person name="Andersen J.H."/>
            <person name="Hansen E.H."/>
            <person name="Altermark B."/>
            <person name="Li C."/>
            <person name="Kuhnert E."/>
            <person name="Cox R.J."/>
            <person name="Crous P.W."/>
            <person name="Spatafora J.W."/>
            <person name="Lail K."/>
            <person name="Amirebrahimi M."/>
            <person name="Lipzen A."/>
            <person name="Pangilinan J."/>
            <person name="Andreopoulos W."/>
            <person name="Hayes R.D."/>
            <person name="Ng V."/>
            <person name="Grigoriev I.V."/>
            <person name="Jackson S.A."/>
            <person name="Sutton T.D.S."/>
            <person name="Dobson A.D.W."/>
            <person name="Rama T."/>
        </authorList>
    </citation>
    <scope>NUCLEOTIDE SEQUENCE</scope>
    <source>
        <strain evidence="1">TRa018bII</strain>
    </source>
</reference>
<protein>
    <submittedName>
        <fullName evidence="1">Uncharacterized protein</fullName>
    </submittedName>
</protein>
<name>A0A9P7YSF2_9HELO</name>
<dbReference type="Proteomes" id="UP000824998">
    <property type="component" value="Unassembled WGS sequence"/>
</dbReference>
<proteinExistence type="predicted"/>
<sequence length="128" mass="14123">MIRVRESSRSLIEGGRLLSPAPSASHATDVDMTPDCCNLDRSSRAILPTLTDVTFRPHSQHCCSFTAVVRDCCDGPGVSFNQVAQLIESIGYVGKIDDFTIKPMEQQRSFLLTGFSPRTKFALKLVYP</sequence>
<gene>
    <name evidence="1" type="ORF">BJ875DRAFT_436917</name>
</gene>
<dbReference type="AlphaFoldDB" id="A0A9P7YSF2"/>
<keyword evidence="2" id="KW-1185">Reference proteome</keyword>
<dbReference type="OrthoDB" id="5380548at2759"/>
<organism evidence="1 2">
    <name type="scientific">Amylocarpus encephaloides</name>
    <dbReference type="NCBI Taxonomy" id="45428"/>
    <lineage>
        <taxon>Eukaryota</taxon>
        <taxon>Fungi</taxon>
        <taxon>Dikarya</taxon>
        <taxon>Ascomycota</taxon>
        <taxon>Pezizomycotina</taxon>
        <taxon>Leotiomycetes</taxon>
        <taxon>Helotiales</taxon>
        <taxon>Helotiales incertae sedis</taxon>
        <taxon>Amylocarpus</taxon>
    </lineage>
</organism>
<dbReference type="EMBL" id="MU251363">
    <property type="protein sequence ID" value="KAG9238930.1"/>
    <property type="molecule type" value="Genomic_DNA"/>
</dbReference>
<comment type="caution">
    <text evidence="1">The sequence shown here is derived from an EMBL/GenBank/DDBJ whole genome shotgun (WGS) entry which is preliminary data.</text>
</comment>
<evidence type="ECO:0000313" key="2">
    <source>
        <dbReference type="Proteomes" id="UP000824998"/>
    </source>
</evidence>
<evidence type="ECO:0000313" key="1">
    <source>
        <dbReference type="EMBL" id="KAG9238930.1"/>
    </source>
</evidence>
<accession>A0A9P7YSF2</accession>